<accession>A0A0C2XDK8</accession>
<proteinExistence type="predicted"/>
<gene>
    <name evidence="2" type="ORF">M408DRAFT_9517</name>
</gene>
<feature type="compositionally biased region" description="Polar residues" evidence="1">
    <location>
        <begin position="1"/>
        <end position="23"/>
    </location>
</feature>
<feature type="region of interest" description="Disordered" evidence="1">
    <location>
        <begin position="1"/>
        <end position="36"/>
    </location>
</feature>
<dbReference type="Proteomes" id="UP000054097">
    <property type="component" value="Unassembled WGS sequence"/>
</dbReference>
<evidence type="ECO:0000256" key="1">
    <source>
        <dbReference type="SAM" id="MobiDB-lite"/>
    </source>
</evidence>
<organism evidence="2 3">
    <name type="scientific">Serendipita vermifera MAFF 305830</name>
    <dbReference type="NCBI Taxonomy" id="933852"/>
    <lineage>
        <taxon>Eukaryota</taxon>
        <taxon>Fungi</taxon>
        <taxon>Dikarya</taxon>
        <taxon>Basidiomycota</taxon>
        <taxon>Agaricomycotina</taxon>
        <taxon>Agaricomycetes</taxon>
        <taxon>Sebacinales</taxon>
        <taxon>Serendipitaceae</taxon>
        <taxon>Serendipita</taxon>
    </lineage>
</organism>
<feature type="compositionally biased region" description="Basic and acidic residues" evidence="1">
    <location>
        <begin position="300"/>
        <end position="319"/>
    </location>
</feature>
<keyword evidence="3" id="KW-1185">Reference proteome</keyword>
<dbReference type="HOGENOM" id="CLU_850250_0_0_1"/>
<reference evidence="3" key="2">
    <citation type="submission" date="2015-01" db="EMBL/GenBank/DDBJ databases">
        <title>Evolutionary Origins and Diversification of the Mycorrhizal Mutualists.</title>
        <authorList>
            <consortium name="DOE Joint Genome Institute"/>
            <consortium name="Mycorrhizal Genomics Consortium"/>
            <person name="Kohler A."/>
            <person name="Kuo A."/>
            <person name="Nagy L.G."/>
            <person name="Floudas D."/>
            <person name="Copeland A."/>
            <person name="Barry K.W."/>
            <person name="Cichocki N."/>
            <person name="Veneault-Fourrey C."/>
            <person name="LaButti K."/>
            <person name="Lindquist E.A."/>
            <person name="Lipzen A."/>
            <person name="Lundell T."/>
            <person name="Morin E."/>
            <person name="Murat C."/>
            <person name="Riley R."/>
            <person name="Ohm R."/>
            <person name="Sun H."/>
            <person name="Tunlid A."/>
            <person name="Henrissat B."/>
            <person name="Grigoriev I.V."/>
            <person name="Hibbett D.S."/>
            <person name="Martin F."/>
        </authorList>
    </citation>
    <scope>NUCLEOTIDE SEQUENCE [LARGE SCALE GENOMIC DNA]</scope>
    <source>
        <strain evidence="3">MAFF 305830</strain>
    </source>
</reference>
<dbReference type="AlphaFoldDB" id="A0A0C2XDK8"/>
<sequence>MSDSKTTAQPASEGQGVASTSANAAPERTKSQFSFGSIKRSASKMIQSKEGQSSKNLIKGYGRTMKVGSQFKKGTSEMLSAAEELRDILGVSAKDVLVVVDQKLRTGKDETTKTADILRSAGEDAIVVVTTSLLNSRAQFEANAPQLKHTVLKNSKDCVVIVDKAIKNPVVITGVTKFAKAQGIPRPEAILTVAAWGVGKLIKILDEAEGEARVELEKFEAEVRQRQLEVEHESGDVVVIDASEFEKHLPKEEARVAKEIGHAAAPPSEGGAPAGVATGAPPVASPSEAPAEPAVPGALPDKKGKGKEKKEKDDGCIIM</sequence>
<feature type="region of interest" description="Disordered" evidence="1">
    <location>
        <begin position="263"/>
        <end position="319"/>
    </location>
</feature>
<reference evidence="2 3" key="1">
    <citation type="submission" date="2014-04" db="EMBL/GenBank/DDBJ databases">
        <authorList>
            <consortium name="DOE Joint Genome Institute"/>
            <person name="Kuo A."/>
            <person name="Zuccaro A."/>
            <person name="Kohler A."/>
            <person name="Nagy L.G."/>
            <person name="Floudas D."/>
            <person name="Copeland A."/>
            <person name="Barry K.W."/>
            <person name="Cichocki N."/>
            <person name="Veneault-Fourrey C."/>
            <person name="LaButti K."/>
            <person name="Lindquist E.A."/>
            <person name="Lipzen A."/>
            <person name="Lundell T."/>
            <person name="Morin E."/>
            <person name="Murat C."/>
            <person name="Sun H."/>
            <person name="Tunlid A."/>
            <person name="Henrissat B."/>
            <person name="Grigoriev I.V."/>
            <person name="Hibbett D.S."/>
            <person name="Martin F."/>
            <person name="Nordberg H.P."/>
            <person name="Cantor M.N."/>
            <person name="Hua S.X."/>
        </authorList>
    </citation>
    <scope>NUCLEOTIDE SEQUENCE [LARGE SCALE GENOMIC DNA]</scope>
    <source>
        <strain evidence="2 3">MAFF 305830</strain>
    </source>
</reference>
<name>A0A0C2XDK8_SERVB</name>
<dbReference type="OrthoDB" id="3235947at2759"/>
<evidence type="ECO:0000313" key="3">
    <source>
        <dbReference type="Proteomes" id="UP000054097"/>
    </source>
</evidence>
<dbReference type="EMBL" id="KN824301">
    <property type="protein sequence ID" value="KIM27137.1"/>
    <property type="molecule type" value="Genomic_DNA"/>
</dbReference>
<feature type="compositionally biased region" description="Low complexity" evidence="1">
    <location>
        <begin position="263"/>
        <end position="298"/>
    </location>
</feature>
<evidence type="ECO:0000313" key="2">
    <source>
        <dbReference type="EMBL" id="KIM27137.1"/>
    </source>
</evidence>
<protein>
    <submittedName>
        <fullName evidence="2">Uncharacterized protein</fullName>
    </submittedName>
</protein>